<feature type="coiled-coil region" evidence="4">
    <location>
        <begin position="549"/>
        <end position="636"/>
    </location>
</feature>
<keyword evidence="1" id="KW-0677">Repeat</keyword>
<comment type="caution">
    <text evidence="5">The sequence shown here is derived from an EMBL/GenBank/DDBJ whole genome shotgun (WGS) entry which is preliminary data.</text>
</comment>
<protein>
    <submittedName>
        <fullName evidence="5">Ankyrin repeat domain-containing protein 18A</fullName>
    </submittedName>
</protein>
<feature type="repeat" description="ANK" evidence="3">
    <location>
        <begin position="182"/>
        <end position="214"/>
    </location>
</feature>
<dbReference type="EMBL" id="CAXAMM010027869">
    <property type="protein sequence ID" value="CAK9061716.1"/>
    <property type="molecule type" value="Genomic_DNA"/>
</dbReference>
<dbReference type="SMART" id="SM00248">
    <property type="entry name" value="ANK"/>
    <property type="match status" value="5"/>
</dbReference>
<feature type="non-terminal residue" evidence="5">
    <location>
        <position position="662"/>
    </location>
</feature>
<evidence type="ECO:0000256" key="4">
    <source>
        <dbReference type="SAM" id="Coils"/>
    </source>
</evidence>
<evidence type="ECO:0000313" key="5">
    <source>
        <dbReference type="EMBL" id="CAK9061716.1"/>
    </source>
</evidence>
<evidence type="ECO:0000256" key="1">
    <source>
        <dbReference type="ARBA" id="ARBA00022737"/>
    </source>
</evidence>
<evidence type="ECO:0000256" key="2">
    <source>
        <dbReference type="ARBA" id="ARBA00023043"/>
    </source>
</evidence>
<dbReference type="Gene3D" id="1.25.40.20">
    <property type="entry name" value="Ankyrin repeat-containing domain"/>
    <property type="match status" value="3"/>
</dbReference>
<sequence length="662" mass="74958">MADGDVSVDQRKAFLTAAELGLQDVVRRELQGRNRRLLISFEDNLGRGAVHLAAKGGQQEVIGLLHDHGVLLEALDRNGRTPLHLACEHGRLEAAAILLERGCQADVQDACGRTCLHLAVCSQEPRLCHLLLSSCQSLVRRCDGKGRSPLSYAVMNSTSSVAEECVQLLLRSLAEPDLCDEFGLSPLHYAAKQASQGVVQLLHEKVADLFLEASGRTALDPKRDITRDLPDQKSRQVAHAQYRGGDWHDQAMFVQDGLEAMQSRFYHIMKDVQAAGIHHGQHKSRPFLFDGSWMKDVHSHQQLLGGELASVPGPEACIRVFNLLYPPSDIPKASLDDLDIVAYYNASWDRQDPGLAPLHQKDLKDSKHTEVFAEQREALKLAEMELEEGRLREMRLNAELQASLQDMCGAEKEARGEGAHSLGWRVLRAGRQLAQRTEELRSAQVFCERLHCEASNFEKELKEARQHSTECQVAEMEAQKRLEKELHRQGEEKSWKLIAEEDRHRVEVLGELLEHRLEEAEVAAARARRSESIAKDACQKRFSEEALELDRLRRDLVSEETEAAKWESLCNEVWRQAGQELEERAESHRAEALSARYCQEREQKLTQQLRKGEDHRLELEEEVAKLKAEARTRDAQWQEMFRLYPTVGHAFFGNARGDIQPK</sequence>
<dbReference type="PANTHER" id="PTHR24198:SF165">
    <property type="entry name" value="ANKYRIN REPEAT-CONTAINING PROTEIN-RELATED"/>
    <property type="match status" value="1"/>
</dbReference>
<keyword evidence="6" id="KW-1185">Reference proteome</keyword>
<dbReference type="Proteomes" id="UP001642464">
    <property type="component" value="Unassembled WGS sequence"/>
</dbReference>
<organism evidence="5 6">
    <name type="scientific">Durusdinium trenchii</name>
    <dbReference type="NCBI Taxonomy" id="1381693"/>
    <lineage>
        <taxon>Eukaryota</taxon>
        <taxon>Sar</taxon>
        <taxon>Alveolata</taxon>
        <taxon>Dinophyceae</taxon>
        <taxon>Suessiales</taxon>
        <taxon>Symbiodiniaceae</taxon>
        <taxon>Durusdinium</taxon>
    </lineage>
</organism>
<proteinExistence type="predicted"/>
<dbReference type="InterPro" id="IPR002110">
    <property type="entry name" value="Ankyrin_rpt"/>
</dbReference>
<dbReference type="SUPFAM" id="SSF48403">
    <property type="entry name" value="Ankyrin repeat"/>
    <property type="match status" value="1"/>
</dbReference>
<evidence type="ECO:0000256" key="3">
    <source>
        <dbReference type="PROSITE-ProRule" id="PRU00023"/>
    </source>
</evidence>
<feature type="repeat" description="ANK" evidence="3">
    <location>
        <begin position="45"/>
        <end position="77"/>
    </location>
</feature>
<gene>
    <name evidence="5" type="ORF">SCF082_LOCUS32277</name>
</gene>
<dbReference type="Pfam" id="PF12796">
    <property type="entry name" value="Ank_2"/>
    <property type="match status" value="2"/>
</dbReference>
<keyword evidence="2 3" id="KW-0040">ANK repeat</keyword>
<feature type="repeat" description="ANK" evidence="3">
    <location>
        <begin position="78"/>
        <end position="110"/>
    </location>
</feature>
<keyword evidence="4" id="KW-0175">Coiled coil</keyword>
<dbReference type="PROSITE" id="PS50088">
    <property type="entry name" value="ANK_REPEAT"/>
    <property type="match status" value="3"/>
</dbReference>
<evidence type="ECO:0000313" key="6">
    <source>
        <dbReference type="Proteomes" id="UP001642464"/>
    </source>
</evidence>
<dbReference type="InterPro" id="IPR036770">
    <property type="entry name" value="Ankyrin_rpt-contain_sf"/>
</dbReference>
<name>A0ABP0NDS8_9DINO</name>
<dbReference type="PANTHER" id="PTHR24198">
    <property type="entry name" value="ANKYRIN REPEAT AND PROTEIN KINASE DOMAIN-CONTAINING PROTEIN"/>
    <property type="match status" value="1"/>
</dbReference>
<reference evidence="5 6" key="1">
    <citation type="submission" date="2024-02" db="EMBL/GenBank/DDBJ databases">
        <authorList>
            <person name="Chen Y."/>
            <person name="Shah S."/>
            <person name="Dougan E. K."/>
            <person name="Thang M."/>
            <person name="Chan C."/>
        </authorList>
    </citation>
    <scope>NUCLEOTIDE SEQUENCE [LARGE SCALE GENOMIC DNA]</scope>
</reference>
<dbReference type="PROSITE" id="PS50297">
    <property type="entry name" value="ANK_REP_REGION"/>
    <property type="match status" value="2"/>
</dbReference>
<accession>A0ABP0NDS8</accession>